<accession>A0A0K8P1Z9</accession>
<comment type="caution">
    <text evidence="7">The sequence shown here is derived from an EMBL/GenBank/DDBJ whole genome shotgun (WGS) entry which is preliminary data.</text>
</comment>
<dbReference type="InterPro" id="IPR050707">
    <property type="entry name" value="HTH_MetabolicPath_Reg"/>
</dbReference>
<dbReference type="GO" id="GO:0045893">
    <property type="term" value="P:positive regulation of DNA-templated transcription"/>
    <property type="evidence" value="ECO:0007669"/>
    <property type="project" value="InterPro"/>
</dbReference>
<keyword evidence="2" id="KW-0238">DNA-binding</keyword>
<dbReference type="EMBL" id="BBYR01000038">
    <property type="protein sequence ID" value="GAP36687.1"/>
    <property type="molecule type" value="Genomic_DNA"/>
</dbReference>
<dbReference type="GO" id="GO:0003700">
    <property type="term" value="F:DNA-binding transcription factor activity"/>
    <property type="evidence" value="ECO:0007669"/>
    <property type="project" value="TreeGrafter"/>
</dbReference>
<dbReference type="InterPro" id="IPR012794">
    <property type="entry name" value="PcaR_PcaU"/>
</dbReference>
<organism evidence="7 8">
    <name type="scientific">Piscinibacter sakaiensis</name>
    <name type="common">Ideonella sakaiensis</name>
    <dbReference type="NCBI Taxonomy" id="1547922"/>
    <lineage>
        <taxon>Bacteria</taxon>
        <taxon>Pseudomonadati</taxon>
        <taxon>Pseudomonadota</taxon>
        <taxon>Betaproteobacteria</taxon>
        <taxon>Burkholderiales</taxon>
        <taxon>Sphaerotilaceae</taxon>
        <taxon>Piscinibacter</taxon>
    </lineage>
</organism>
<keyword evidence="3" id="KW-0804">Transcription</keyword>
<evidence type="ECO:0000259" key="5">
    <source>
        <dbReference type="PROSITE" id="PS51077"/>
    </source>
</evidence>
<reference evidence="7 8" key="2">
    <citation type="journal article" date="2016" name="Science">
        <title>A bacterium that degrades and assimilates poly(ethylene terephthalate).</title>
        <authorList>
            <person name="Yoshida S."/>
            <person name="Hiraga K."/>
            <person name="Takehana T."/>
            <person name="Taniguchi I."/>
            <person name="Yamaji H."/>
            <person name="Maeda Y."/>
            <person name="Toyohara K."/>
            <person name="Miyamoto K."/>
            <person name="Kimura Y."/>
            <person name="Oda K."/>
        </authorList>
    </citation>
    <scope>NUCLEOTIDE SEQUENCE [LARGE SCALE GENOMIC DNA]</scope>
    <source>
        <strain evidence="8">NBRC 110686 / TISTR 2288 / 201-F6</strain>
    </source>
</reference>
<keyword evidence="8" id="KW-1185">Reference proteome</keyword>
<dbReference type="InterPro" id="IPR036390">
    <property type="entry name" value="WH_DNA-bd_sf"/>
</dbReference>
<dbReference type="GO" id="GO:0045892">
    <property type="term" value="P:negative regulation of DNA-templated transcription"/>
    <property type="evidence" value="ECO:0007669"/>
    <property type="project" value="TreeGrafter"/>
</dbReference>
<dbReference type="Pfam" id="PF01614">
    <property type="entry name" value="IclR_C"/>
    <property type="match status" value="1"/>
</dbReference>
<evidence type="ECO:0000256" key="1">
    <source>
        <dbReference type="ARBA" id="ARBA00023015"/>
    </source>
</evidence>
<keyword evidence="1" id="KW-0805">Transcription regulation</keyword>
<dbReference type="SUPFAM" id="SSF46785">
    <property type="entry name" value="Winged helix' DNA-binding domain"/>
    <property type="match status" value="1"/>
</dbReference>
<dbReference type="AlphaFoldDB" id="A0A0K8P1Z9"/>
<evidence type="ECO:0000313" key="8">
    <source>
        <dbReference type="Proteomes" id="UP000037660"/>
    </source>
</evidence>
<dbReference type="GO" id="GO:0046278">
    <property type="term" value="P:3,4-dihydroxybenzoate metabolic process"/>
    <property type="evidence" value="ECO:0007669"/>
    <property type="project" value="InterPro"/>
</dbReference>
<dbReference type="SUPFAM" id="SSF55781">
    <property type="entry name" value="GAF domain-like"/>
    <property type="match status" value="1"/>
</dbReference>
<feature type="compositionally biased region" description="Low complexity" evidence="4">
    <location>
        <begin position="7"/>
        <end position="50"/>
    </location>
</feature>
<evidence type="ECO:0000256" key="3">
    <source>
        <dbReference type="ARBA" id="ARBA00023163"/>
    </source>
</evidence>
<dbReference type="InterPro" id="IPR029016">
    <property type="entry name" value="GAF-like_dom_sf"/>
</dbReference>
<evidence type="ECO:0000259" key="6">
    <source>
        <dbReference type="PROSITE" id="PS51078"/>
    </source>
</evidence>
<evidence type="ECO:0000256" key="2">
    <source>
        <dbReference type="ARBA" id="ARBA00023125"/>
    </source>
</evidence>
<dbReference type="PANTHER" id="PTHR30136:SF34">
    <property type="entry name" value="TRANSCRIPTIONAL REGULATOR"/>
    <property type="match status" value="1"/>
</dbReference>
<dbReference type="PANTHER" id="PTHR30136">
    <property type="entry name" value="HELIX-TURN-HELIX TRANSCRIPTIONAL REGULATOR, ICLR FAMILY"/>
    <property type="match status" value="1"/>
</dbReference>
<dbReference type="Gene3D" id="3.30.450.40">
    <property type="match status" value="1"/>
</dbReference>
<gene>
    <name evidence="7" type="ORF">ISF6_2527</name>
</gene>
<dbReference type="STRING" id="1547922.ISF6_2527"/>
<dbReference type="SMART" id="SM00346">
    <property type="entry name" value="HTH_ICLR"/>
    <property type="match status" value="1"/>
</dbReference>
<sequence>MNAFRFDGPAPAAPGEPDAPADAAAPASDAPRRPPGSAGDAPAPAPADTGPAKRDLVAGLEKGLAVIAAFDHERPRMSISDVARHCGLTRAAARRYLITLEHLGFVRSERKNWMLTPKVLRLGQSYMHSARLPRIVEPALQRLALALKEASSAGVLDEADVLCIAATSAGRVVSSTLQPGTRVPAYCTANGRVLLAARPQAEVDAWIARQVLAPLTPHTVTNPQRLRIEIARARAQGHAVVDQELELGLRTLSVPLQNHRGDTLAALNISVHASRIGLDQLVNDYLPALRHAQAQLRTLL</sequence>
<proteinExistence type="predicted"/>
<protein>
    <submittedName>
        <fullName evidence="7">Transcriptional regulator, IclR family</fullName>
    </submittedName>
</protein>
<dbReference type="InterPro" id="IPR014757">
    <property type="entry name" value="Tscrpt_reg_IclR_C"/>
</dbReference>
<dbReference type="OrthoDB" id="9807558at2"/>
<dbReference type="Pfam" id="PF09339">
    <property type="entry name" value="HTH_IclR"/>
    <property type="match status" value="1"/>
</dbReference>
<feature type="region of interest" description="Disordered" evidence="4">
    <location>
        <begin position="1"/>
        <end position="53"/>
    </location>
</feature>
<dbReference type="Proteomes" id="UP000037660">
    <property type="component" value="Unassembled WGS sequence"/>
</dbReference>
<dbReference type="PROSITE" id="PS51078">
    <property type="entry name" value="ICLR_ED"/>
    <property type="match status" value="1"/>
</dbReference>
<feature type="domain" description="HTH iclR-type" evidence="5">
    <location>
        <begin position="57"/>
        <end position="117"/>
    </location>
</feature>
<evidence type="ECO:0000313" key="7">
    <source>
        <dbReference type="EMBL" id="GAP36687.1"/>
    </source>
</evidence>
<dbReference type="RefSeq" id="WP_082368331.1">
    <property type="nucleotide sequence ID" value="NZ_BBYR01000038.1"/>
</dbReference>
<dbReference type="InterPro" id="IPR005471">
    <property type="entry name" value="Tscrpt_reg_IclR_N"/>
</dbReference>
<dbReference type="PROSITE" id="PS51077">
    <property type="entry name" value="HTH_ICLR"/>
    <property type="match status" value="1"/>
</dbReference>
<dbReference type="Gene3D" id="1.10.10.10">
    <property type="entry name" value="Winged helix-like DNA-binding domain superfamily/Winged helix DNA-binding domain"/>
    <property type="match status" value="1"/>
</dbReference>
<name>A0A0K8P1Z9_PISS1</name>
<dbReference type="InterPro" id="IPR036388">
    <property type="entry name" value="WH-like_DNA-bd_sf"/>
</dbReference>
<feature type="domain" description="IclR-ED" evidence="6">
    <location>
        <begin position="118"/>
        <end position="300"/>
    </location>
</feature>
<reference evidence="8" key="1">
    <citation type="submission" date="2015-07" db="EMBL/GenBank/DDBJ databases">
        <title>Discovery of a poly(ethylene terephthalate assimilation.</title>
        <authorList>
            <person name="Yoshida S."/>
            <person name="Hiraga K."/>
            <person name="Takehana T."/>
            <person name="Taniguchi I."/>
            <person name="Yamaji H."/>
            <person name="Maeda Y."/>
            <person name="Toyohara K."/>
            <person name="Miyamoto K."/>
            <person name="Kimura Y."/>
            <person name="Oda K."/>
        </authorList>
    </citation>
    <scope>NUCLEOTIDE SEQUENCE [LARGE SCALE GENOMIC DNA]</scope>
    <source>
        <strain evidence="8">NBRC 110686 / TISTR 2288 / 201-F6</strain>
    </source>
</reference>
<evidence type="ECO:0000256" key="4">
    <source>
        <dbReference type="SAM" id="MobiDB-lite"/>
    </source>
</evidence>
<dbReference type="NCBIfam" id="TIGR02431">
    <property type="entry name" value="pcaR_pcaU"/>
    <property type="match status" value="1"/>
</dbReference>
<dbReference type="GO" id="GO:0003677">
    <property type="term" value="F:DNA binding"/>
    <property type="evidence" value="ECO:0007669"/>
    <property type="project" value="UniProtKB-KW"/>
</dbReference>